<keyword evidence="7" id="KW-1185">Reference proteome</keyword>
<dbReference type="Proteomes" id="UP000593566">
    <property type="component" value="Unassembled WGS sequence"/>
</dbReference>
<dbReference type="InterPro" id="IPR050360">
    <property type="entry name" value="MFS_Sugar_Transporters"/>
</dbReference>
<feature type="transmembrane region" description="Helical" evidence="5">
    <location>
        <begin position="86"/>
        <end position="103"/>
    </location>
</feature>
<gene>
    <name evidence="6" type="ORF">HO133_006151</name>
</gene>
<dbReference type="SUPFAM" id="SSF103473">
    <property type="entry name" value="MFS general substrate transporter"/>
    <property type="match status" value="1"/>
</dbReference>
<evidence type="ECO:0000256" key="5">
    <source>
        <dbReference type="SAM" id="Phobius"/>
    </source>
</evidence>
<dbReference type="RefSeq" id="XP_037147626.1">
    <property type="nucleotide sequence ID" value="XM_037297052.1"/>
</dbReference>
<sequence length="134" mass="14892">MERISKFNLVHRFEKRALLIAINCVAALSIFFFGYDQGVMGGVNTARSYVDIMSFGHWNDVTKSVIIDKPTLQGGIVAVYYLPARIFNGIGTGILNAITPVWATETAEHTSRGQFVAIEFTLNIFGVVVAYWIE</sequence>
<organism evidence="6 7">
    <name type="scientific">Letharia lupina</name>
    <dbReference type="NCBI Taxonomy" id="560253"/>
    <lineage>
        <taxon>Eukaryota</taxon>
        <taxon>Fungi</taxon>
        <taxon>Dikarya</taxon>
        <taxon>Ascomycota</taxon>
        <taxon>Pezizomycotina</taxon>
        <taxon>Lecanoromycetes</taxon>
        <taxon>OSLEUM clade</taxon>
        <taxon>Lecanoromycetidae</taxon>
        <taxon>Lecanorales</taxon>
        <taxon>Lecanorineae</taxon>
        <taxon>Parmeliaceae</taxon>
        <taxon>Letharia</taxon>
    </lineage>
</organism>
<evidence type="ECO:0000256" key="1">
    <source>
        <dbReference type="ARBA" id="ARBA00004141"/>
    </source>
</evidence>
<dbReference type="AlphaFoldDB" id="A0A8H6C7P3"/>
<feature type="transmembrane region" description="Helical" evidence="5">
    <location>
        <begin position="16"/>
        <end position="35"/>
    </location>
</feature>
<keyword evidence="3 5" id="KW-1133">Transmembrane helix</keyword>
<protein>
    <recommendedName>
        <fullName evidence="8">Major facilitator superfamily (MFS) profile domain-containing protein</fullName>
    </recommendedName>
</protein>
<name>A0A8H6C7P3_9LECA</name>
<accession>A0A8H6C7P3</accession>
<dbReference type="PANTHER" id="PTHR48022">
    <property type="entry name" value="PLASTIDIC GLUCOSE TRANSPORTER 4"/>
    <property type="match status" value="1"/>
</dbReference>
<proteinExistence type="predicted"/>
<dbReference type="PANTHER" id="PTHR48022:SF78">
    <property type="entry name" value="MONOSACCHARIDE TRANSPORTER, PUTATIVE (AFU_ORTHOLOGUE AFUA_2G02110)-RELATED"/>
    <property type="match status" value="1"/>
</dbReference>
<evidence type="ECO:0000313" key="6">
    <source>
        <dbReference type="EMBL" id="KAF6218191.1"/>
    </source>
</evidence>
<reference evidence="6 7" key="1">
    <citation type="journal article" date="2020" name="Genomics">
        <title>Complete, high-quality genomes from long-read metagenomic sequencing of two wolf lichen thalli reveals enigmatic genome architecture.</title>
        <authorList>
            <person name="McKenzie S.K."/>
            <person name="Walston R.F."/>
            <person name="Allen J.L."/>
        </authorList>
    </citation>
    <scope>NUCLEOTIDE SEQUENCE [LARGE SCALE GENOMIC DNA]</scope>
    <source>
        <strain evidence="6">WasteWater1</strain>
    </source>
</reference>
<evidence type="ECO:0008006" key="8">
    <source>
        <dbReference type="Google" id="ProtNLM"/>
    </source>
</evidence>
<dbReference type="GO" id="GO:0016020">
    <property type="term" value="C:membrane"/>
    <property type="evidence" value="ECO:0007669"/>
    <property type="project" value="UniProtKB-SubCell"/>
</dbReference>
<evidence type="ECO:0000313" key="7">
    <source>
        <dbReference type="Proteomes" id="UP000593566"/>
    </source>
</evidence>
<dbReference type="GeneID" id="59334554"/>
<dbReference type="InterPro" id="IPR005828">
    <property type="entry name" value="MFS_sugar_transport-like"/>
</dbReference>
<comment type="subcellular location">
    <subcellularLocation>
        <location evidence="1">Membrane</location>
        <topology evidence="1">Multi-pass membrane protein</topology>
    </subcellularLocation>
</comment>
<keyword evidence="4 5" id="KW-0472">Membrane</keyword>
<dbReference type="Pfam" id="PF00083">
    <property type="entry name" value="Sugar_tr"/>
    <property type="match status" value="1"/>
</dbReference>
<comment type="caution">
    <text evidence="6">The sequence shown here is derived from an EMBL/GenBank/DDBJ whole genome shotgun (WGS) entry which is preliminary data.</text>
</comment>
<evidence type="ECO:0000256" key="3">
    <source>
        <dbReference type="ARBA" id="ARBA00022989"/>
    </source>
</evidence>
<dbReference type="GO" id="GO:0005351">
    <property type="term" value="F:carbohydrate:proton symporter activity"/>
    <property type="evidence" value="ECO:0007669"/>
    <property type="project" value="TreeGrafter"/>
</dbReference>
<dbReference type="InterPro" id="IPR036259">
    <property type="entry name" value="MFS_trans_sf"/>
</dbReference>
<keyword evidence="2 5" id="KW-0812">Transmembrane</keyword>
<feature type="transmembrane region" description="Helical" evidence="5">
    <location>
        <begin position="115"/>
        <end position="133"/>
    </location>
</feature>
<evidence type="ECO:0000256" key="4">
    <source>
        <dbReference type="ARBA" id="ARBA00023136"/>
    </source>
</evidence>
<dbReference type="EMBL" id="JACCJB010000023">
    <property type="protein sequence ID" value="KAF6218191.1"/>
    <property type="molecule type" value="Genomic_DNA"/>
</dbReference>
<evidence type="ECO:0000256" key="2">
    <source>
        <dbReference type="ARBA" id="ARBA00022692"/>
    </source>
</evidence>
<dbReference type="Gene3D" id="1.20.1250.20">
    <property type="entry name" value="MFS general substrate transporter like domains"/>
    <property type="match status" value="2"/>
</dbReference>